<name>A0A6G8IEM4_9BURK</name>
<proteinExistence type="predicted"/>
<dbReference type="Proteomes" id="UP000503162">
    <property type="component" value="Chromosome"/>
</dbReference>
<dbReference type="KEGG" id="hcz:G9Q37_04650"/>
<dbReference type="RefSeq" id="WP_166225246.1">
    <property type="nucleotide sequence ID" value="NZ_CP049989.1"/>
</dbReference>
<dbReference type="AlphaFoldDB" id="A0A6G8IEM4"/>
<gene>
    <name evidence="1" type="ORF">G9Q37_04650</name>
</gene>
<accession>A0A6G8IEM4</accession>
<evidence type="ECO:0000313" key="1">
    <source>
        <dbReference type="EMBL" id="QIM51476.1"/>
    </source>
</evidence>
<keyword evidence="2" id="KW-1185">Reference proteome</keyword>
<sequence>MSYLPALLRRLPCEATSLQQAWADLRLCRREYRAMLGDVRQLAQQRIAGRPQTLKQARAAAMLAMMAIKTAPLDQQEGVLSKRRVRERLYACAVELMQTSASDLAQLKADWVLKEMRWYAETAIQHHAIQPSEVLTRAWMEKDVVEGHPVDNLRRVMRSAAFAPAKAKASEPLAKRLQTALLASHVGVGQRSAKRQAAAELAVLAVVTAGPLSGADMWSKKHTEVLFGCALSLVDHMAIGETLANTDGQAILSALHEAWAQGITDPDLLLKAVARHEVRLVLEGEAPPA</sequence>
<reference evidence="1 2" key="1">
    <citation type="submission" date="2020-03" db="EMBL/GenBank/DDBJ databases">
        <title>Hydrogenophaga sp. nov. isolated from cyanobacterial mat.</title>
        <authorList>
            <person name="Thorat V."/>
            <person name="Kirdat K."/>
            <person name="Tiwarekar B."/>
            <person name="Costa E.D."/>
            <person name="Yadav A."/>
        </authorList>
    </citation>
    <scope>NUCLEOTIDE SEQUENCE [LARGE SCALE GENOMIC DNA]</scope>
    <source>
        <strain evidence="1 2">BA0156</strain>
    </source>
</reference>
<protein>
    <submittedName>
        <fullName evidence="1">Uncharacterized protein</fullName>
    </submittedName>
</protein>
<organism evidence="1 2">
    <name type="scientific">Hydrogenophaga crocea</name>
    <dbReference type="NCBI Taxonomy" id="2716225"/>
    <lineage>
        <taxon>Bacteria</taxon>
        <taxon>Pseudomonadati</taxon>
        <taxon>Pseudomonadota</taxon>
        <taxon>Betaproteobacteria</taxon>
        <taxon>Burkholderiales</taxon>
        <taxon>Comamonadaceae</taxon>
        <taxon>Hydrogenophaga</taxon>
    </lineage>
</organism>
<dbReference type="EMBL" id="CP049989">
    <property type="protein sequence ID" value="QIM51476.1"/>
    <property type="molecule type" value="Genomic_DNA"/>
</dbReference>
<evidence type="ECO:0000313" key="2">
    <source>
        <dbReference type="Proteomes" id="UP000503162"/>
    </source>
</evidence>